<evidence type="ECO:0000256" key="2">
    <source>
        <dbReference type="ARBA" id="ARBA00001946"/>
    </source>
</evidence>
<dbReference type="EMBL" id="JAODUP010000112">
    <property type="protein sequence ID" value="KAK2161649.1"/>
    <property type="molecule type" value="Genomic_DNA"/>
</dbReference>
<evidence type="ECO:0000256" key="7">
    <source>
        <dbReference type="ARBA" id="ARBA00023211"/>
    </source>
</evidence>
<dbReference type="Gene3D" id="3.90.79.10">
    <property type="entry name" value="Nucleoside Triphosphate Pyrophosphohydrolase"/>
    <property type="match status" value="1"/>
</dbReference>
<comment type="caution">
    <text evidence="8">The sequence shown here is derived from an EMBL/GenBank/DDBJ whole genome shotgun (WGS) entry which is preliminary data.</text>
</comment>
<keyword evidence="7" id="KW-0464">Manganese</keyword>
<dbReference type="Proteomes" id="UP001208570">
    <property type="component" value="Unassembled WGS sequence"/>
</dbReference>
<evidence type="ECO:0000256" key="3">
    <source>
        <dbReference type="ARBA" id="ARBA00005582"/>
    </source>
</evidence>
<organism evidence="8 9">
    <name type="scientific">Paralvinella palmiformis</name>
    <dbReference type="NCBI Taxonomy" id="53620"/>
    <lineage>
        <taxon>Eukaryota</taxon>
        <taxon>Metazoa</taxon>
        <taxon>Spiralia</taxon>
        <taxon>Lophotrochozoa</taxon>
        <taxon>Annelida</taxon>
        <taxon>Polychaeta</taxon>
        <taxon>Sedentaria</taxon>
        <taxon>Canalipalpata</taxon>
        <taxon>Terebellida</taxon>
        <taxon>Terebelliformia</taxon>
        <taxon>Alvinellidae</taxon>
        <taxon>Paralvinella</taxon>
    </lineage>
</organism>
<evidence type="ECO:0000256" key="1">
    <source>
        <dbReference type="ARBA" id="ARBA00001936"/>
    </source>
</evidence>
<dbReference type="PANTHER" id="PTHR12318:SF0">
    <property type="entry name" value="ACYL-COENZYME A DIPHOSPHATASE NUDT19"/>
    <property type="match status" value="1"/>
</dbReference>
<keyword evidence="9" id="KW-1185">Reference proteome</keyword>
<evidence type="ECO:0008006" key="10">
    <source>
        <dbReference type="Google" id="ProtNLM"/>
    </source>
</evidence>
<dbReference type="GO" id="GO:0016818">
    <property type="term" value="F:hydrolase activity, acting on acid anhydrides, in phosphorus-containing anhydrides"/>
    <property type="evidence" value="ECO:0007669"/>
    <property type="project" value="InterPro"/>
</dbReference>
<dbReference type="GO" id="GO:0005739">
    <property type="term" value="C:mitochondrion"/>
    <property type="evidence" value="ECO:0007669"/>
    <property type="project" value="TreeGrafter"/>
</dbReference>
<proteinExistence type="inferred from homology"/>
<keyword evidence="6" id="KW-0460">Magnesium</keyword>
<evidence type="ECO:0000313" key="8">
    <source>
        <dbReference type="EMBL" id="KAK2161649.1"/>
    </source>
</evidence>
<accession>A0AAD9NBZ6</accession>
<comment type="similarity">
    <text evidence="3">Belongs to the Nudix hydrolase family.</text>
</comment>
<dbReference type="PANTHER" id="PTHR12318">
    <property type="entry name" value="TESTOSTERONE-REGULATED PROTEIN RP2"/>
    <property type="match status" value="1"/>
</dbReference>
<gene>
    <name evidence="8" type="ORF">LSH36_112g01034</name>
</gene>
<comment type="cofactor">
    <cofactor evidence="1">
        <name>Mn(2+)</name>
        <dbReference type="ChEBI" id="CHEBI:29035"/>
    </cofactor>
</comment>
<protein>
    <recommendedName>
        <fullName evidence="10">Nudix hydrolase domain-containing protein</fullName>
    </recommendedName>
</protein>
<name>A0AAD9NBZ6_9ANNE</name>
<dbReference type="GO" id="GO:0046872">
    <property type="term" value="F:metal ion binding"/>
    <property type="evidence" value="ECO:0007669"/>
    <property type="project" value="UniProtKB-KW"/>
</dbReference>
<keyword evidence="4" id="KW-0479">Metal-binding</keyword>
<comment type="cofactor">
    <cofactor evidence="2">
        <name>Mg(2+)</name>
        <dbReference type="ChEBI" id="CHEBI:18420"/>
    </cofactor>
</comment>
<dbReference type="InterPro" id="IPR039121">
    <property type="entry name" value="NUDT19"/>
</dbReference>
<reference evidence="8" key="1">
    <citation type="journal article" date="2023" name="Mol. Biol. Evol.">
        <title>Third-Generation Sequencing Reveals the Adaptive Role of the Epigenome in Three Deep-Sea Polychaetes.</title>
        <authorList>
            <person name="Perez M."/>
            <person name="Aroh O."/>
            <person name="Sun Y."/>
            <person name="Lan Y."/>
            <person name="Juniper S.K."/>
            <person name="Young C.R."/>
            <person name="Angers B."/>
            <person name="Qian P.Y."/>
        </authorList>
    </citation>
    <scope>NUCLEOTIDE SEQUENCE</scope>
    <source>
        <strain evidence="8">P08H-3</strain>
    </source>
</reference>
<sequence>MVGAGLPKYWREAASLILVASNRNPPVKNIQLGNFDVLMLKRGKGSSFLPNAYAYPGGVTSEADFDARNWTKVFSRVRGFTDLAKLLKPFKVPGVRPPIMTNRECGETILSPEIAFRICAIRETFEETGVLLVCNNSDVDLTKPVERLQGRVPPMAMAFTDRDFDDQDWRNRVSGDASQLQDLCLTFNVVPNIWALYEWSNWLTPVLFRVTQPPEKPRRFDTMFYVCSLNAVPDKSELYTDEIAKTDVIVVSN</sequence>
<evidence type="ECO:0000256" key="6">
    <source>
        <dbReference type="ARBA" id="ARBA00022842"/>
    </source>
</evidence>
<evidence type="ECO:0000256" key="5">
    <source>
        <dbReference type="ARBA" id="ARBA00022801"/>
    </source>
</evidence>
<keyword evidence="5" id="KW-0378">Hydrolase</keyword>
<dbReference type="AlphaFoldDB" id="A0AAD9NBZ6"/>
<evidence type="ECO:0000256" key="4">
    <source>
        <dbReference type="ARBA" id="ARBA00022723"/>
    </source>
</evidence>
<evidence type="ECO:0000313" key="9">
    <source>
        <dbReference type="Proteomes" id="UP001208570"/>
    </source>
</evidence>